<evidence type="ECO:0000256" key="2">
    <source>
        <dbReference type="ARBA" id="ARBA00022679"/>
    </source>
</evidence>
<reference evidence="4 5" key="1">
    <citation type="submission" date="2022-10" db="EMBL/GenBank/DDBJ databases">
        <title>Draft genome sequence of Streptomyces sp. YSPA8.</title>
        <authorList>
            <person name="Moriuchi R."/>
            <person name="Dohra H."/>
            <person name="Yamamura H."/>
            <person name="Kodani S."/>
        </authorList>
    </citation>
    <scope>NUCLEOTIDE SEQUENCE [LARGE SCALE GENOMIC DNA]</scope>
    <source>
        <strain evidence="4 5">YSPA8</strain>
    </source>
</reference>
<dbReference type="Proteomes" id="UP001291653">
    <property type="component" value="Unassembled WGS sequence"/>
</dbReference>
<accession>A0ABQ5PAK4</accession>
<protein>
    <recommendedName>
        <fullName evidence="3">Cyclodipeptide synthase</fullName>
    </recommendedName>
</protein>
<keyword evidence="5" id="KW-1185">Reference proteome</keyword>
<keyword evidence="2" id="KW-0808">Transferase</keyword>
<dbReference type="Gene3D" id="3.40.50.11710">
    <property type="entry name" value="Cyclodipeptide synthase"/>
    <property type="match status" value="1"/>
</dbReference>
<dbReference type="EMBL" id="BSBI01000021">
    <property type="protein sequence ID" value="GLF99624.1"/>
    <property type="molecule type" value="Genomic_DNA"/>
</dbReference>
<evidence type="ECO:0000256" key="1">
    <source>
        <dbReference type="ARBA" id="ARBA00006034"/>
    </source>
</evidence>
<evidence type="ECO:0000256" key="3">
    <source>
        <dbReference type="ARBA" id="ARBA00030771"/>
    </source>
</evidence>
<dbReference type="NCBIfam" id="TIGR04539">
    <property type="entry name" value="tRNA_cyclodipep"/>
    <property type="match status" value="1"/>
</dbReference>
<dbReference type="InterPro" id="IPR030903">
    <property type="entry name" value="CDPS"/>
</dbReference>
<sequence>MLNGAQHDSRLEPTEWSHGMYVEPYSERCRGIWHRGEHALIGVSAGNSYFSQDRLARLLAWADKGFAQVDLVYVDTHIDTMLIADGHSPAAAAKSARGTLKDLRRRIRRAVEGAAVAPGRLRVRALTELLDEPRYRSVRARTDQALREEPEFAAVVDQMVGEVIRHRIGGERPATASRLEAGREYVAAEAPLFMDAPAVFGVPSSVTCYHMPTPLQRYLVRPDSAVRAAAGHAHLVVRPPEPVRAAAS</sequence>
<dbReference type="Pfam" id="PF16715">
    <property type="entry name" value="CDPS"/>
    <property type="match status" value="1"/>
</dbReference>
<organism evidence="4 5">
    <name type="scientific">Streptomyces yaizuensis</name>
    <dbReference type="NCBI Taxonomy" id="2989713"/>
    <lineage>
        <taxon>Bacteria</taxon>
        <taxon>Bacillati</taxon>
        <taxon>Actinomycetota</taxon>
        <taxon>Actinomycetes</taxon>
        <taxon>Kitasatosporales</taxon>
        <taxon>Streptomycetaceae</taxon>
        <taxon>Streptomyces</taxon>
    </lineage>
</organism>
<comment type="caution">
    <text evidence="4">The sequence shown here is derived from an EMBL/GenBank/DDBJ whole genome shotgun (WGS) entry which is preliminary data.</text>
</comment>
<gene>
    <name evidence="4" type="ORF">SYYSPA8_35025</name>
</gene>
<evidence type="ECO:0000313" key="4">
    <source>
        <dbReference type="EMBL" id="GLF99624.1"/>
    </source>
</evidence>
<dbReference type="InterPro" id="IPR038622">
    <property type="entry name" value="CDPS_sf"/>
</dbReference>
<dbReference type="RefSeq" id="WP_323451559.1">
    <property type="nucleotide sequence ID" value="NZ_BSBI01000021.1"/>
</dbReference>
<name>A0ABQ5PAK4_9ACTN</name>
<proteinExistence type="inferred from homology"/>
<comment type="similarity">
    <text evidence="1">Belongs to the CDPS family.</text>
</comment>
<evidence type="ECO:0000313" key="5">
    <source>
        <dbReference type="Proteomes" id="UP001291653"/>
    </source>
</evidence>